<dbReference type="GO" id="GO:0005829">
    <property type="term" value="C:cytosol"/>
    <property type="evidence" value="ECO:0007669"/>
    <property type="project" value="TreeGrafter"/>
</dbReference>
<organism evidence="8 9">
    <name type="scientific">Oceaniferula marina</name>
    <dbReference type="NCBI Taxonomy" id="2748318"/>
    <lineage>
        <taxon>Bacteria</taxon>
        <taxon>Pseudomonadati</taxon>
        <taxon>Verrucomicrobiota</taxon>
        <taxon>Verrucomicrobiia</taxon>
        <taxon>Verrucomicrobiales</taxon>
        <taxon>Verrucomicrobiaceae</taxon>
        <taxon>Oceaniferula</taxon>
    </lineage>
</organism>
<keyword evidence="6" id="KW-0786">Thiamine pyrophosphate</keyword>
<dbReference type="EMBL" id="JACBAZ010000002">
    <property type="protein sequence ID" value="NWK55448.1"/>
    <property type="molecule type" value="Genomic_DNA"/>
</dbReference>
<reference evidence="8 9" key="1">
    <citation type="submission" date="2020-07" db="EMBL/GenBank/DDBJ databases">
        <title>Roseicoccus Jingziensis gen. nov., sp. nov., isolated from coastal seawater.</title>
        <authorList>
            <person name="Feng X."/>
        </authorList>
    </citation>
    <scope>NUCLEOTIDE SEQUENCE [LARGE SCALE GENOMIC DNA]</scope>
    <source>
        <strain evidence="8 9">N1E253</strain>
    </source>
</reference>
<dbReference type="InterPro" id="IPR042179">
    <property type="entry name" value="KGD_C_sf"/>
</dbReference>
<dbReference type="InterPro" id="IPR005475">
    <property type="entry name" value="Transketolase-like_Pyr-bd"/>
</dbReference>
<dbReference type="Gene3D" id="1.10.287.1150">
    <property type="entry name" value="TPP helical domain"/>
    <property type="match status" value="1"/>
</dbReference>
<comment type="similarity">
    <text evidence="3">Belongs to the alpha-ketoglutarate dehydrogenase family.</text>
</comment>
<dbReference type="RefSeq" id="WP_178931963.1">
    <property type="nucleotide sequence ID" value="NZ_JACBAZ010000002.1"/>
</dbReference>
<feature type="domain" description="Transketolase-like pyrimidine-binding" evidence="7">
    <location>
        <begin position="612"/>
        <end position="805"/>
    </location>
</feature>
<name>A0A851GCI5_9BACT</name>
<dbReference type="EC" id="1.2.4.2" evidence="4"/>
<dbReference type="Gene3D" id="3.40.50.970">
    <property type="match status" value="1"/>
</dbReference>
<evidence type="ECO:0000313" key="9">
    <source>
        <dbReference type="Proteomes" id="UP000557872"/>
    </source>
</evidence>
<evidence type="ECO:0000256" key="2">
    <source>
        <dbReference type="ARBA" id="ARBA00003906"/>
    </source>
</evidence>
<dbReference type="GO" id="GO:0006099">
    <property type="term" value="P:tricarboxylic acid cycle"/>
    <property type="evidence" value="ECO:0007669"/>
    <property type="project" value="TreeGrafter"/>
</dbReference>
<protein>
    <recommendedName>
        <fullName evidence="4">oxoglutarate dehydrogenase (succinyl-transferring)</fullName>
        <ecNumber evidence="4">1.2.4.2</ecNumber>
    </recommendedName>
</protein>
<dbReference type="Pfam" id="PF00676">
    <property type="entry name" value="E1_dh"/>
    <property type="match status" value="1"/>
</dbReference>
<evidence type="ECO:0000256" key="5">
    <source>
        <dbReference type="ARBA" id="ARBA00023002"/>
    </source>
</evidence>
<dbReference type="NCBIfam" id="NF008907">
    <property type="entry name" value="PRK12270.1"/>
    <property type="match status" value="1"/>
</dbReference>
<dbReference type="AlphaFoldDB" id="A0A851GCI5"/>
<dbReference type="Gene3D" id="3.40.50.12470">
    <property type="match status" value="1"/>
</dbReference>
<dbReference type="InterPro" id="IPR001017">
    <property type="entry name" value="DH_E1"/>
</dbReference>
<dbReference type="CDD" id="cd02016">
    <property type="entry name" value="TPP_E1_OGDC_like"/>
    <property type="match status" value="1"/>
</dbReference>
<dbReference type="InterPro" id="IPR031717">
    <property type="entry name" value="ODO-1/KGD_C"/>
</dbReference>
<dbReference type="PIRSF" id="PIRSF000157">
    <property type="entry name" value="Oxoglu_dh_E1"/>
    <property type="match status" value="1"/>
</dbReference>
<dbReference type="SUPFAM" id="SSF52518">
    <property type="entry name" value="Thiamin diphosphate-binding fold (THDP-binding)"/>
    <property type="match status" value="2"/>
</dbReference>
<accession>A0A851GCI5</accession>
<dbReference type="Gene3D" id="3.40.50.11610">
    <property type="entry name" value="Multifunctional 2-oxoglutarate metabolism enzyme, C-terminal domain"/>
    <property type="match status" value="1"/>
</dbReference>
<dbReference type="SMART" id="SM00861">
    <property type="entry name" value="Transket_pyr"/>
    <property type="match status" value="1"/>
</dbReference>
<comment type="function">
    <text evidence="2">E1 component of the 2-oxoglutarate dehydrogenase (OGDH) complex which catalyzes the decarboxylation of 2-oxoglutarate, the first step in the conversion of 2-oxoglutarate to succinyl-CoA and CO(2).</text>
</comment>
<evidence type="ECO:0000313" key="8">
    <source>
        <dbReference type="EMBL" id="NWK55448.1"/>
    </source>
</evidence>
<dbReference type="PANTHER" id="PTHR23152">
    <property type="entry name" value="2-OXOGLUTARATE DEHYDROGENASE"/>
    <property type="match status" value="1"/>
</dbReference>
<dbReference type="Pfam" id="PF02779">
    <property type="entry name" value="Transket_pyr"/>
    <property type="match status" value="1"/>
</dbReference>
<keyword evidence="5 8" id="KW-0560">Oxidoreductase</keyword>
<dbReference type="GO" id="GO:0030976">
    <property type="term" value="F:thiamine pyrophosphate binding"/>
    <property type="evidence" value="ECO:0007669"/>
    <property type="project" value="InterPro"/>
</dbReference>
<dbReference type="Pfam" id="PF16078">
    <property type="entry name" value="2-oxogl_dehyd_N"/>
    <property type="match status" value="1"/>
</dbReference>
<keyword evidence="9" id="KW-1185">Reference proteome</keyword>
<dbReference type="NCBIfam" id="NF006914">
    <property type="entry name" value="PRK09404.1"/>
    <property type="match status" value="1"/>
</dbReference>
<evidence type="ECO:0000256" key="1">
    <source>
        <dbReference type="ARBA" id="ARBA00001964"/>
    </source>
</evidence>
<comment type="caution">
    <text evidence="8">The sequence shown here is derived from an EMBL/GenBank/DDBJ whole genome shotgun (WGS) entry which is preliminary data.</text>
</comment>
<proteinExistence type="inferred from homology"/>
<dbReference type="Pfam" id="PF16870">
    <property type="entry name" value="OxoGdeHyase_C"/>
    <property type="match status" value="1"/>
</dbReference>
<dbReference type="Proteomes" id="UP000557872">
    <property type="component" value="Unassembled WGS sequence"/>
</dbReference>
<evidence type="ECO:0000259" key="7">
    <source>
        <dbReference type="SMART" id="SM00861"/>
    </source>
</evidence>
<dbReference type="PANTHER" id="PTHR23152:SF4">
    <property type="entry name" value="2-OXOADIPATE DEHYDROGENASE COMPLEX COMPONENT E1"/>
    <property type="match status" value="1"/>
</dbReference>
<comment type="cofactor">
    <cofactor evidence="1">
        <name>thiamine diphosphate</name>
        <dbReference type="ChEBI" id="CHEBI:58937"/>
    </cofactor>
</comment>
<dbReference type="InterPro" id="IPR032106">
    <property type="entry name" value="2-oxogl_dehyd_N"/>
</dbReference>
<dbReference type="GO" id="GO:0004591">
    <property type="term" value="F:oxoglutarate dehydrogenase (succinyl-transferring) activity"/>
    <property type="evidence" value="ECO:0007669"/>
    <property type="project" value="UniProtKB-EC"/>
</dbReference>
<evidence type="ECO:0000256" key="4">
    <source>
        <dbReference type="ARBA" id="ARBA00012280"/>
    </source>
</evidence>
<dbReference type="GO" id="GO:0045252">
    <property type="term" value="C:oxoglutarate dehydrogenase complex"/>
    <property type="evidence" value="ECO:0007669"/>
    <property type="project" value="TreeGrafter"/>
</dbReference>
<sequence>MKSSVSARFNAELLEQQYDRWCEEPQSVDADWAAFFEGFELGVAQLKKRGEAQANGANGVATTANEAASVPVSTTPAPAAHTANQSPISVDELDEEFLNFRGKVVGLVYAYRALGHTQAHLNPLDQAGQENPDLLLAEHGLYEEDLERLISTRFFRNNERMTLRELYVELNEIYCGFVGFEFMHIHNSEVRNWLRLRIENRPEEQEQLSLDKAAVLKWLLEAQMFEAFLAKKFLGEKRFSLEGGESAIVVLNTILQHCPAHEVQEIEMGMAHRGRLNVLRNFLHKSLTTLLYEFTPNYEPDLVAGDGDVKYHLGYEGVRKLDDGEVRVSLAANPSHLEAVNAVVEGKARARQRIIGDDGTHTDRKKVLPVLLHGDAAFAGQGSVAEVLNLSQLPGYRTGGTIHLIVNNQIGFTTMPEDARSSHYATDVAKMIEAPVIHVNGEELTELVWAAVTAIEFRQKFGRDIVIDMYCYRRQGHNEADQAAFTQPHTYKKINARKPVGDLYKDRLVADGDLSQEQADAVQQAIADKLDEGYERMVKHMDAGDRTIFTGSTAEPQPKFSHDPVPTGISEERLQHIGKSLTTIPDGFNLHPTLAKRFIPRRKEALSSGSNFDWAFAESLAWGSLLMEGTPVRLSGQDVRRGTFSHRHCVFYDSETRERYFPLKHLSEDQERFCVYNSLLSEAAVLGFDYGYSLGCPEMLIMWEGQFGDFANGAQVIIDQFISSAESKWQTPSSFVMLLPHGYEGMGPEHSSARLERFLQLCAEKNIQVANLTTPAQYFHALRRQKVREVRKPLILMTPKSLLSRPEAVSSVDDFTEGSCFQEILPDVVEFEKPNKVDRIVFCSGKVFYDLVQYRKDHDITNTAIIRVEQLYPLNTEMLQLLASQYPKVKHWVWAQEEPWNMGARSFMTPRLQGLFDITLKYAGRKSSSSPAAGSKAMHIREQKKLLEQAFNI</sequence>
<dbReference type="InterPro" id="IPR011603">
    <property type="entry name" value="2oxoglutarate_DH_E1"/>
</dbReference>
<dbReference type="InterPro" id="IPR029061">
    <property type="entry name" value="THDP-binding"/>
</dbReference>
<gene>
    <name evidence="8" type="ORF">HW115_07485</name>
</gene>
<evidence type="ECO:0000256" key="6">
    <source>
        <dbReference type="ARBA" id="ARBA00023052"/>
    </source>
</evidence>
<evidence type="ECO:0000256" key="3">
    <source>
        <dbReference type="ARBA" id="ARBA00006936"/>
    </source>
</evidence>
<dbReference type="NCBIfam" id="TIGR00239">
    <property type="entry name" value="2oxo_dh_E1"/>
    <property type="match status" value="1"/>
</dbReference>